<evidence type="ECO:0000313" key="15">
    <source>
        <dbReference type="EMBL" id="KAH7537578.1"/>
    </source>
</evidence>
<dbReference type="PROSITE" id="PS01032">
    <property type="entry name" value="PPM_1"/>
    <property type="match status" value="1"/>
</dbReference>
<evidence type="ECO:0000256" key="1">
    <source>
        <dbReference type="ARBA" id="ARBA00001936"/>
    </source>
</evidence>
<dbReference type="OrthoDB" id="10264738at2759"/>
<keyword evidence="9" id="KW-0464">Manganese</keyword>
<comment type="catalytic activity">
    <reaction evidence="11">
        <text>O-phospho-L-threonyl-[protein] + H2O = L-threonyl-[protein] + phosphate</text>
        <dbReference type="Rhea" id="RHEA:47004"/>
        <dbReference type="Rhea" id="RHEA-COMP:11060"/>
        <dbReference type="Rhea" id="RHEA-COMP:11605"/>
        <dbReference type="ChEBI" id="CHEBI:15377"/>
        <dbReference type="ChEBI" id="CHEBI:30013"/>
        <dbReference type="ChEBI" id="CHEBI:43474"/>
        <dbReference type="ChEBI" id="CHEBI:61977"/>
        <dbReference type="EC" id="3.1.3.16"/>
    </reaction>
</comment>
<dbReference type="Gene3D" id="3.60.40.10">
    <property type="entry name" value="PPM-type phosphatase domain"/>
    <property type="match status" value="1"/>
</dbReference>
<feature type="compositionally biased region" description="Low complexity" evidence="13">
    <location>
        <begin position="22"/>
        <end position="36"/>
    </location>
</feature>
<dbReference type="PANTHER" id="PTHR47992">
    <property type="entry name" value="PROTEIN PHOSPHATASE"/>
    <property type="match status" value="1"/>
</dbReference>
<dbReference type="EC" id="3.1.3.16" evidence="4"/>
<keyword evidence="8 12" id="KW-0904">Protein phosphatase</keyword>
<dbReference type="SUPFAM" id="SSF81606">
    <property type="entry name" value="PP2C-like"/>
    <property type="match status" value="1"/>
</dbReference>
<evidence type="ECO:0000256" key="5">
    <source>
        <dbReference type="ARBA" id="ARBA00022723"/>
    </source>
</evidence>
<comment type="catalytic activity">
    <reaction evidence="10">
        <text>O-phospho-L-seryl-[protein] + H2O = L-seryl-[protein] + phosphate</text>
        <dbReference type="Rhea" id="RHEA:20629"/>
        <dbReference type="Rhea" id="RHEA-COMP:9863"/>
        <dbReference type="Rhea" id="RHEA-COMP:11604"/>
        <dbReference type="ChEBI" id="CHEBI:15377"/>
        <dbReference type="ChEBI" id="CHEBI:29999"/>
        <dbReference type="ChEBI" id="CHEBI:43474"/>
        <dbReference type="ChEBI" id="CHEBI:83421"/>
        <dbReference type="EC" id="3.1.3.16"/>
    </reaction>
</comment>
<dbReference type="InterPro" id="IPR001932">
    <property type="entry name" value="PPM-type_phosphatase-like_dom"/>
</dbReference>
<evidence type="ECO:0000256" key="2">
    <source>
        <dbReference type="ARBA" id="ARBA00001946"/>
    </source>
</evidence>
<protein>
    <recommendedName>
        <fullName evidence="4">protein-serine/threonine phosphatase</fullName>
        <ecNumber evidence="4">3.1.3.16</ecNumber>
    </recommendedName>
</protein>
<dbReference type="InterPro" id="IPR036457">
    <property type="entry name" value="PPM-type-like_dom_sf"/>
</dbReference>
<evidence type="ECO:0000256" key="4">
    <source>
        <dbReference type="ARBA" id="ARBA00013081"/>
    </source>
</evidence>
<keyword evidence="5" id="KW-0479">Metal-binding</keyword>
<dbReference type="SMART" id="SM00331">
    <property type="entry name" value="PP2C_SIG"/>
    <property type="match status" value="1"/>
</dbReference>
<dbReference type="CDD" id="cd00143">
    <property type="entry name" value="PP2Cc"/>
    <property type="match status" value="1"/>
</dbReference>
<dbReference type="Proteomes" id="UP000813462">
    <property type="component" value="Unassembled WGS sequence"/>
</dbReference>
<evidence type="ECO:0000256" key="6">
    <source>
        <dbReference type="ARBA" id="ARBA00022801"/>
    </source>
</evidence>
<feature type="region of interest" description="Disordered" evidence="13">
    <location>
        <begin position="22"/>
        <end position="77"/>
    </location>
</feature>
<dbReference type="PROSITE" id="PS51746">
    <property type="entry name" value="PPM_2"/>
    <property type="match status" value="1"/>
</dbReference>
<organism evidence="15 16">
    <name type="scientific">Ziziphus jujuba var. spinosa</name>
    <dbReference type="NCBI Taxonomy" id="714518"/>
    <lineage>
        <taxon>Eukaryota</taxon>
        <taxon>Viridiplantae</taxon>
        <taxon>Streptophyta</taxon>
        <taxon>Embryophyta</taxon>
        <taxon>Tracheophyta</taxon>
        <taxon>Spermatophyta</taxon>
        <taxon>Magnoliopsida</taxon>
        <taxon>eudicotyledons</taxon>
        <taxon>Gunneridae</taxon>
        <taxon>Pentapetalae</taxon>
        <taxon>rosids</taxon>
        <taxon>fabids</taxon>
        <taxon>Rosales</taxon>
        <taxon>Rhamnaceae</taxon>
        <taxon>Paliureae</taxon>
        <taxon>Ziziphus</taxon>
    </lineage>
</organism>
<evidence type="ECO:0000259" key="14">
    <source>
        <dbReference type="PROSITE" id="PS51746"/>
    </source>
</evidence>
<evidence type="ECO:0000256" key="8">
    <source>
        <dbReference type="ARBA" id="ARBA00022912"/>
    </source>
</evidence>
<dbReference type="InterPro" id="IPR015655">
    <property type="entry name" value="PP2C"/>
</dbReference>
<dbReference type="Pfam" id="PF00481">
    <property type="entry name" value="PP2C"/>
    <property type="match status" value="1"/>
</dbReference>
<evidence type="ECO:0000256" key="12">
    <source>
        <dbReference type="RuleBase" id="RU003465"/>
    </source>
</evidence>
<comment type="caution">
    <text evidence="15">The sequence shown here is derived from an EMBL/GenBank/DDBJ whole genome shotgun (WGS) entry which is preliminary data.</text>
</comment>
<dbReference type="GO" id="GO:0004722">
    <property type="term" value="F:protein serine/threonine phosphatase activity"/>
    <property type="evidence" value="ECO:0007669"/>
    <property type="project" value="UniProtKB-EC"/>
</dbReference>
<dbReference type="GO" id="GO:0009738">
    <property type="term" value="P:abscisic acid-activated signaling pathway"/>
    <property type="evidence" value="ECO:0007669"/>
    <property type="project" value="UniProtKB-ARBA"/>
</dbReference>
<reference evidence="15" key="1">
    <citation type="journal article" date="2021" name="Front. Plant Sci.">
        <title>Chromosome-Scale Genome Assembly for Chinese Sour Jujube and Insights Into Its Genome Evolution and Domestication Signature.</title>
        <authorList>
            <person name="Shen L.-Y."/>
            <person name="Luo H."/>
            <person name="Wang X.-L."/>
            <person name="Wang X.-M."/>
            <person name="Qiu X.-J."/>
            <person name="Liu H."/>
            <person name="Zhou S.-S."/>
            <person name="Jia K.-H."/>
            <person name="Nie S."/>
            <person name="Bao Y.-T."/>
            <person name="Zhang R.-G."/>
            <person name="Yun Q.-Z."/>
            <person name="Chai Y.-H."/>
            <person name="Lu J.-Y."/>
            <person name="Li Y."/>
            <person name="Zhao S.-W."/>
            <person name="Mao J.-F."/>
            <person name="Jia S.-G."/>
            <person name="Mao Y.-M."/>
        </authorList>
    </citation>
    <scope>NUCLEOTIDE SEQUENCE</scope>
    <source>
        <strain evidence="15">AT0</strain>
        <tissue evidence="15">Leaf</tissue>
    </source>
</reference>
<feature type="domain" description="PPM-type phosphatase" evidence="14">
    <location>
        <begin position="150"/>
        <end position="401"/>
    </location>
</feature>
<evidence type="ECO:0000256" key="9">
    <source>
        <dbReference type="ARBA" id="ARBA00023211"/>
    </source>
</evidence>
<comment type="cofactor">
    <cofactor evidence="2">
        <name>Mg(2+)</name>
        <dbReference type="ChEBI" id="CHEBI:18420"/>
    </cofactor>
</comment>
<dbReference type="FunFam" id="3.60.40.10:FF:000044">
    <property type="entry name" value="probable protein phosphatase 2C 25"/>
    <property type="match status" value="1"/>
</dbReference>
<evidence type="ECO:0000256" key="3">
    <source>
        <dbReference type="ARBA" id="ARBA00006702"/>
    </source>
</evidence>
<name>A0A978VPV3_ZIZJJ</name>
<keyword evidence="6 12" id="KW-0378">Hydrolase</keyword>
<dbReference type="GO" id="GO:0046872">
    <property type="term" value="F:metal ion binding"/>
    <property type="evidence" value="ECO:0007669"/>
    <property type="project" value="UniProtKB-KW"/>
</dbReference>
<comment type="similarity">
    <text evidence="3 12">Belongs to the PP2C family.</text>
</comment>
<evidence type="ECO:0000256" key="13">
    <source>
        <dbReference type="SAM" id="MobiDB-lite"/>
    </source>
</evidence>
<dbReference type="SMART" id="SM00332">
    <property type="entry name" value="PP2Cc"/>
    <property type="match status" value="1"/>
</dbReference>
<accession>A0A978VPV3</accession>
<feature type="compositionally biased region" description="Low complexity" evidence="13">
    <location>
        <begin position="43"/>
        <end position="77"/>
    </location>
</feature>
<evidence type="ECO:0000313" key="16">
    <source>
        <dbReference type="Proteomes" id="UP000813462"/>
    </source>
</evidence>
<sequence>MPCAVAVPNSPIFSPSSIFYKSPAASSSSSPSCSSPRIHVHGSSRTTARSSSSSSSSSSSAKTSSSPSSPLQSSMSPLTSRFQRQITALNNNSNSKIDPLDMGLGSGSSAVLKRKRPARIDIPISSSLSFKIDSPKCVERVDFMEVEGDGYSVYCKRGRRGAIEDRYSAFVDLQAESTQAFFGVFDGHGGPIAAEFAANNMHKNIKDQLTKGSEERIEEAIKDGYMTTDAHFLKEGVSGGACCVTALIQNHNLVVSNAGDCRAVISRGGAAEALTSDHRPSRKDEKDRIEALGGYVDYCHGVWRIQGSLAVSRGIGDRHLKEWVIAEPETKILRIKPDCEFLILGSDGLWDKVSNQEAVDLVRPLCVDVDKPDPFSACKQLADLSFRRGSTDDISVMIIQLGHFV</sequence>
<evidence type="ECO:0000256" key="11">
    <source>
        <dbReference type="ARBA" id="ARBA00048336"/>
    </source>
</evidence>
<proteinExistence type="inferred from homology"/>
<dbReference type="EMBL" id="JAEACU010000003">
    <property type="protein sequence ID" value="KAH7537578.1"/>
    <property type="molecule type" value="Genomic_DNA"/>
</dbReference>
<gene>
    <name evidence="15" type="ORF">FEM48_Zijuj03G0107800</name>
</gene>
<evidence type="ECO:0000256" key="10">
    <source>
        <dbReference type="ARBA" id="ARBA00047761"/>
    </source>
</evidence>
<keyword evidence="7" id="KW-0460">Magnesium</keyword>
<dbReference type="AlphaFoldDB" id="A0A978VPV3"/>
<comment type="cofactor">
    <cofactor evidence="1">
        <name>Mn(2+)</name>
        <dbReference type="ChEBI" id="CHEBI:29035"/>
    </cofactor>
</comment>
<dbReference type="InterPro" id="IPR000222">
    <property type="entry name" value="PP2C_BS"/>
</dbReference>
<evidence type="ECO:0000256" key="7">
    <source>
        <dbReference type="ARBA" id="ARBA00022842"/>
    </source>
</evidence>